<dbReference type="GO" id="GO:0006310">
    <property type="term" value="P:DNA recombination"/>
    <property type="evidence" value="ECO:0007669"/>
    <property type="project" value="InterPro"/>
</dbReference>
<sequence length="663" mass="74241">MKKYWEILPVDEKKQQAIMKALHISPLLAQILARKNFSPEETKEFLNPAQTAYHDPFLLKDMDKACARLAKALAAQEKICIYGDYDVDGISSTALLVTVLKNLGMNADYYLPDRHSEGYGLHTASLDKLIPRYDLIVTVDCGITAIEEIAYAKDKIDIIITDHHLPREALPEALAIVNPNQAQCPYPCKNLCGVGVAFKLCQALYQTLHKDPAELEQYLDIVALGTVADIVPLIDENRRFVQKGLNNIRNLGMQELLKICNYETDTVNTGHIGFGVAPRLNAAGRLTHASNAVELLLTDDKAVAAEKSRYLDAENKKRQDIVEDIFNQAVAMVEKAQTGQDKIIIVVGENWHEGVIGIAASRLQEKYYRPIIIIAVNDGIGKASCRSIEGFHMKNALDFCANDFVVYGGHSMAAGFTIEAAKIAAFTAHIKDYAEENLPEDILTPVCKIEAVVYPQDINLDLIHELSLLEPFGMGNTKPQFVCQHLYVSQCKTIGRENTHLRFVFEYSGQRFTAIGWNMAQYAEQIAYKYVDIVFQPEINHWNDKDYIQFKLSDIHLSDNSPMFLEKYPSYDTVGKVYLAMRRLTAQSANGAVAVSAVNSALKQFYNINISEYALKTCLKIMQEINIISLPNENTAILNTALQTKMDINTSPTFARRFGSKRL</sequence>
<dbReference type="PANTHER" id="PTHR30255">
    <property type="entry name" value="SINGLE-STRANDED-DNA-SPECIFIC EXONUCLEASE RECJ"/>
    <property type="match status" value="1"/>
</dbReference>
<dbReference type="Pfam" id="PF02272">
    <property type="entry name" value="DHHA1"/>
    <property type="match status" value="1"/>
</dbReference>
<feature type="domain" description="RecJ OB" evidence="8">
    <location>
        <begin position="449"/>
        <end position="554"/>
    </location>
</feature>
<dbReference type="InterPro" id="IPR041122">
    <property type="entry name" value="RecJ_OB"/>
</dbReference>
<dbReference type="InterPro" id="IPR003156">
    <property type="entry name" value="DHHA1_dom"/>
</dbReference>
<dbReference type="InterPro" id="IPR001667">
    <property type="entry name" value="DDH_dom"/>
</dbReference>
<evidence type="ECO:0000313" key="10">
    <source>
        <dbReference type="Proteomes" id="UP000780768"/>
    </source>
</evidence>
<evidence type="ECO:0000256" key="5">
    <source>
        <dbReference type="ARBA" id="ARBA00022839"/>
    </source>
</evidence>
<evidence type="ECO:0000259" key="8">
    <source>
        <dbReference type="Pfam" id="PF17768"/>
    </source>
</evidence>
<dbReference type="InterPro" id="IPR051673">
    <property type="entry name" value="SSDNA_exonuclease_RecJ"/>
</dbReference>
<dbReference type="Gene3D" id="3.10.310.30">
    <property type="match status" value="1"/>
</dbReference>
<dbReference type="Gene3D" id="3.90.1640.30">
    <property type="match status" value="1"/>
</dbReference>
<dbReference type="GO" id="GO:0008409">
    <property type="term" value="F:5'-3' exonuclease activity"/>
    <property type="evidence" value="ECO:0007669"/>
    <property type="project" value="InterPro"/>
</dbReference>
<feature type="domain" description="DHHA1" evidence="7">
    <location>
        <begin position="342"/>
        <end position="435"/>
    </location>
</feature>
<keyword evidence="3" id="KW-0540">Nuclease</keyword>
<evidence type="ECO:0000256" key="1">
    <source>
        <dbReference type="ARBA" id="ARBA00005915"/>
    </source>
</evidence>
<reference evidence="9" key="2">
    <citation type="submission" date="2021-09" db="EMBL/GenBank/DDBJ databases">
        <authorList>
            <person name="Gilroy R."/>
        </authorList>
    </citation>
    <scope>NUCLEOTIDE SEQUENCE</scope>
    <source>
        <strain evidence="9">7318</strain>
    </source>
</reference>
<organism evidence="9 10">
    <name type="scientific">Megamonas hypermegale</name>
    <dbReference type="NCBI Taxonomy" id="158847"/>
    <lineage>
        <taxon>Bacteria</taxon>
        <taxon>Bacillati</taxon>
        <taxon>Bacillota</taxon>
        <taxon>Negativicutes</taxon>
        <taxon>Selenomonadales</taxon>
        <taxon>Selenomonadaceae</taxon>
        <taxon>Megamonas</taxon>
    </lineage>
</organism>
<evidence type="ECO:0000313" key="9">
    <source>
        <dbReference type="EMBL" id="HJF84887.1"/>
    </source>
</evidence>
<dbReference type="EMBL" id="DYVR01000116">
    <property type="protein sequence ID" value="HJF84887.1"/>
    <property type="molecule type" value="Genomic_DNA"/>
</dbReference>
<dbReference type="GO" id="GO:0006281">
    <property type="term" value="P:DNA repair"/>
    <property type="evidence" value="ECO:0007669"/>
    <property type="project" value="InterPro"/>
</dbReference>
<proteinExistence type="inferred from homology"/>
<comment type="caution">
    <text evidence="9">The sequence shown here is derived from an EMBL/GenBank/DDBJ whole genome shotgun (WGS) entry which is preliminary data.</text>
</comment>
<reference evidence="9" key="1">
    <citation type="journal article" date="2021" name="PeerJ">
        <title>Extensive microbial diversity within the chicken gut microbiome revealed by metagenomics and culture.</title>
        <authorList>
            <person name="Gilroy R."/>
            <person name="Ravi A."/>
            <person name="Getino M."/>
            <person name="Pursley I."/>
            <person name="Horton D.L."/>
            <person name="Alikhan N.F."/>
            <person name="Baker D."/>
            <person name="Gharbi K."/>
            <person name="Hall N."/>
            <person name="Watson M."/>
            <person name="Adriaenssens E.M."/>
            <person name="Foster-Nyarko E."/>
            <person name="Jarju S."/>
            <person name="Secka A."/>
            <person name="Antonio M."/>
            <person name="Oren A."/>
            <person name="Chaudhuri R.R."/>
            <person name="La Ragione R."/>
            <person name="Hildebrand F."/>
            <person name="Pallen M.J."/>
        </authorList>
    </citation>
    <scope>NUCLEOTIDE SEQUENCE</scope>
    <source>
        <strain evidence="9">7318</strain>
    </source>
</reference>
<keyword evidence="5 9" id="KW-0269">Exonuclease</keyword>
<dbReference type="InterPro" id="IPR004610">
    <property type="entry name" value="RecJ"/>
</dbReference>
<dbReference type="GO" id="GO:0003676">
    <property type="term" value="F:nucleic acid binding"/>
    <property type="evidence" value="ECO:0007669"/>
    <property type="project" value="InterPro"/>
</dbReference>
<protein>
    <recommendedName>
        <fullName evidence="2">Single-stranded-DNA-specific exonuclease RecJ</fullName>
    </recommendedName>
</protein>
<evidence type="ECO:0000259" key="7">
    <source>
        <dbReference type="Pfam" id="PF02272"/>
    </source>
</evidence>
<accession>A0A921HNH7</accession>
<feature type="domain" description="DDH" evidence="6">
    <location>
        <begin position="78"/>
        <end position="226"/>
    </location>
</feature>
<dbReference type="Pfam" id="PF17768">
    <property type="entry name" value="RecJ_OB"/>
    <property type="match status" value="1"/>
</dbReference>
<dbReference type="InterPro" id="IPR038763">
    <property type="entry name" value="DHH_sf"/>
</dbReference>
<name>A0A921HNH7_9FIRM</name>
<evidence type="ECO:0000256" key="4">
    <source>
        <dbReference type="ARBA" id="ARBA00022801"/>
    </source>
</evidence>
<dbReference type="SUPFAM" id="SSF64182">
    <property type="entry name" value="DHH phosphoesterases"/>
    <property type="match status" value="1"/>
</dbReference>
<evidence type="ECO:0000256" key="2">
    <source>
        <dbReference type="ARBA" id="ARBA00019841"/>
    </source>
</evidence>
<dbReference type="Pfam" id="PF01368">
    <property type="entry name" value="DHH"/>
    <property type="match status" value="1"/>
</dbReference>
<comment type="similarity">
    <text evidence="1">Belongs to the RecJ family.</text>
</comment>
<evidence type="ECO:0000256" key="3">
    <source>
        <dbReference type="ARBA" id="ARBA00022722"/>
    </source>
</evidence>
<gene>
    <name evidence="9" type="primary">recJ</name>
    <name evidence="9" type="ORF">K8V65_04430</name>
</gene>
<dbReference type="Proteomes" id="UP000780768">
    <property type="component" value="Unassembled WGS sequence"/>
</dbReference>
<evidence type="ECO:0000259" key="6">
    <source>
        <dbReference type="Pfam" id="PF01368"/>
    </source>
</evidence>
<dbReference type="AlphaFoldDB" id="A0A921HNH7"/>
<keyword evidence="4" id="KW-0378">Hydrolase</keyword>
<dbReference type="NCBIfam" id="TIGR00644">
    <property type="entry name" value="recJ"/>
    <property type="match status" value="1"/>
</dbReference>
<dbReference type="PANTHER" id="PTHR30255:SF2">
    <property type="entry name" value="SINGLE-STRANDED-DNA-SPECIFIC EXONUCLEASE RECJ"/>
    <property type="match status" value="1"/>
</dbReference>